<accession>A0A9X4MDN0</accession>
<name>A0A9X4MDN0_9CYAN</name>
<proteinExistence type="predicted"/>
<sequence length="168" mass="19643">MEASERQARLAQKLAEFRQRSQLKEAHQLAIALGIPLERCQVFLPNQARSKQLEEWLGKSFPWQFGQIDWQRVTNSICMSWHKNECADLVFRELCQAQQLSNTMVNVVWSSAHRPILEMDLNRVKITLSKIVAEDWDTWIFDPQAGWCIEFYHEGTMCYGKAINIDTQ</sequence>
<evidence type="ECO:0000313" key="2">
    <source>
        <dbReference type="Proteomes" id="UP001152872"/>
    </source>
</evidence>
<dbReference type="Pfam" id="PF24172">
    <property type="entry name" value="CdiI_ImmP"/>
    <property type="match status" value="1"/>
</dbReference>
<dbReference type="InterPro" id="IPR049585">
    <property type="entry name" value="CdiI_EcoliA0-like"/>
</dbReference>
<reference evidence="1" key="1">
    <citation type="submission" date="2019-05" db="EMBL/GenBank/DDBJ databases">
        <title>Whole genome sequencing of Pseudanabaena catenata USMAC16.</title>
        <authorList>
            <person name="Khan Z."/>
            <person name="Omar W.M."/>
            <person name="Convey P."/>
            <person name="Merican F."/>
            <person name="Najimudin N."/>
        </authorList>
    </citation>
    <scope>NUCLEOTIDE SEQUENCE</scope>
    <source>
        <strain evidence="1">USMAC16</strain>
    </source>
</reference>
<gene>
    <name evidence="1" type="ORF">FEV09_22720</name>
</gene>
<dbReference type="RefSeq" id="WP_009629577.1">
    <property type="nucleotide sequence ID" value="NZ_VBTY01000338.1"/>
</dbReference>
<protein>
    <submittedName>
        <fullName evidence="1">Uncharacterized protein</fullName>
    </submittedName>
</protein>
<dbReference type="EMBL" id="VBTY01000338">
    <property type="protein sequence ID" value="MDG3497350.1"/>
    <property type="molecule type" value="Genomic_DNA"/>
</dbReference>
<dbReference type="Proteomes" id="UP001152872">
    <property type="component" value="Unassembled WGS sequence"/>
</dbReference>
<comment type="caution">
    <text evidence="1">The sequence shown here is derived from an EMBL/GenBank/DDBJ whole genome shotgun (WGS) entry which is preliminary data.</text>
</comment>
<evidence type="ECO:0000313" key="1">
    <source>
        <dbReference type="EMBL" id="MDG3497350.1"/>
    </source>
</evidence>
<dbReference type="AlphaFoldDB" id="A0A9X4MDN0"/>
<keyword evidence="2" id="KW-1185">Reference proteome</keyword>
<organism evidence="1 2">
    <name type="scientific">Pseudanabaena catenata USMAC16</name>
    <dbReference type="NCBI Taxonomy" id="1855837"/>
    <lineage>
        <taxon>Bacteria</taxon>
        <taxon>Bacillati</taxon>
        <taxon>Cyanobacteriota</taxon>
        <taxon>Cyanophyceae</taxon>
        <taxon>Pseudanabaenales</taxon>
        <taxon>Pseudanabaenaceae</taxon>
        <taxon>Pseudanabaena</taxon>
    </lineage>
</organism>